<dbReference type="EMBL" id="MU001631">
    <property type="protein sequence ID" value="KAF2488158.1"/>
    <property type="molecule type" value="Genomic_DNA"/>
</dbReference>
<reference evidence="3" key="1">
    <citation type="journal article" date="2020" name="Stud. Mycol.">
        <title>101 Dothideomycetes genomes: a test case for predicting lifestyles and emergence of pathogens.</title>
        <authorList>
            <person name="Haridas S."/>
            <person name="Albert R."/>
            <person name="Binder M."/>
            <person name="Bloem J."/>
            <person name="Labutti K."/>
            <person name="Salamov A."/>
            <person name="Andreopoulos B."/>
            <person name="Baker S."/>
            <person name="Barry K."/>
            <person name="Bills G."/>
            <person name="Bluhm B."/>
            <person name="Cannon C."/>
            <person name="Castanera R."/>
            <person name="Culley D."/>
            <person name="Daum C."/>
            <person name="Ezra D."/>
            <person name="Gonzalez J."/>
            <person name="Henrissat B."/>
            <person name="Kuo A."/>
            <person name="Liang C."/>
            <person name="Lipzen A."/>
            <person name="Lutzoni F."/>
            <person name="Magnuson J."/>
            <person name="Mondo S."/>
            <person name="Nolan M."/>
            <person name="Ohm R."/>
            <person name="Pangilinan J."/>
            <person name="Park H.-J."/>
            <person name="Ramirez L."/>
            <person name="Alfaro M."/>
            <person name="Sun H."/>
            <person name="Tritt A."/>
            <person name="Yoshinaga Y."/>
            <person name="Zwiers L.-H."/>
            <person name="Turgeon B."/>
            <person name="Goodwin S."/>
            <person name="Spatafora J."/>
            <person name="Crous P."/>
            <person name="Grigoriev I."/>
        </authorList>
    </citation>
    <scope>NUCLEOTIDE SEQUENCE</scope>
    <source>
        <strain evidence="3">CBS 113389</strain>
    </source>
</reference>
<keyword evidence="2" id="KW-0732">Signal</keyword>
<evidence type="ECO:0000313" key="4">
    <source>
        <dbReference type="Proteomes" id="UP000799767"/>
    </source>
</evidence>
<gene>
    <name evidence="3" type="ORF">BDY17DRAFT_24886</name>
</gene>
<feature type="region of interest" description="Disordered" evidence="1">
    <location>
        <begin position="23"/>
        <end position="67"/>
    </location>
</feature>
<keyword evidence="4" id="KW-1185">Reference proteome</keyword>
<dbReference type="AlphaFoldDB" id="A0A6A6Q6T5"/>
<protein>
    <submittedName>
        <fullName evidence="3">Uncharacterized protein</fullName>
    </submittedName>
</protein>
<dbReference type="RefSeq" id="XP_033594727.1">
    <property type="nucleotide sequence ID" value="XM_033730939.1"/>
</dbReference>
<evidence type="ECO:0000256" key="2">
    <source>
        <dbReference type="SAM" id="SignalP"/>
    </source>
</evidence>
<evidence type="ECO:0000256" key="1">
    <source>
        <dbReference type="SAM" id="MobiDB-lite"/>
    </source>
</evidence>
<name>A0A6A6Q6T5_9PEZI</name>
<dbReference type="GeneID" id="54471941"/>
<proteinExistence type="predicted"/>
<feature type="chain" id="PRO_5025673244" evidence="2">
    <location>
        <begin position="21"/>
        <end position="126"/>
    </location>
</feature>
<organism evidence="3 4">
    <name type="scientific">Neohortaea acidophila</name>
    <dbReference type="NCBI Taxonomy" id="245834"/>
    <lineage>
        <taxon>Eukaryota</taxon>
        <taxon>Fungi</taxon>
        <taxon>Dikarya</taxon>
        <taxon>Ascomycota</taxon>
        <taxon>Pezizomycotina</taxon>
        <taxon>Dothideomycetes</taxon>
        <taxon>Dothideomycetidae</taxon>
        <taxon>Mycosphaerellales</taxon>
        <taxon>Teratosphaeriaceae</taxon>
        <taxon>Neohortaea</taxon>
    </lineage>
</organism>
<dbReference type="Proteomes" id="UP000799767">
    <property type="component" value="Unassembled WGS sequence"/>
</dbReference>
<feature type="compositionally biased region" description="Low complexity" evidence="1">
    <location>
        <begin position="39"/>
        <end position="64"/>
    </location>
</feature>
<feature type="compositionally biased region" description="Basic residues" evidence="1">
    <location>
        <begin position="29"/>
        <end position="38"/>
    </location>
</feature>
<sequence>MRSSTLILALLALFAAHVAAAPGDEGRKSHPHKHHGKSSTKTATKTTSLSTSSSTTSSISTASPTPTPVCPTGTAAYCCQVGGSCFAAGTQTSITAFAAYCDENGTGIEDPKCCAGPGATNCQNAS</sequence>
<evidence type="ECO:0000313" key="3">
    <source>
        <dbReference type="EMBL" id="KAF2488158.1"/>
    </source>
</evidence>
<accession>A0A6A6Q6T5</accession>
<feature type="signal peptide" evidence="2">
    <location>
        <begin position="1"/>
        <end position="20"/>
    </location>
</feature>